<dbReference type="SUPFAM" id="SSF49899">
    <property type="entry name" value="Concanavalin A-like lectins/glucanases"/>
    <property type="match status" value="1"/>
</dbReference>
<dbReference type="InterPro" id="IPR050546">
    <property type="entry name" value="Glycosyl_Hydrlase_16"/>
</dbReference>
<dbReference type="InterPro" id="IPR000757">
    <property type="entry name" value="Beta-glucanase-like"/>
</dbReference>
<dbReference type="Gene3D" id="2.60.120.200">
    <property type="match status" value="1"/>
</dbReference>
<evidence type="ECO:0000259" key="4">
    <source>
        <dbReference type="PROSITE" id="PS51762"/>
    </source>
</evidence>
<feature type="region of interest" description="Disordered" evidence="2">
    <location>
        <begin position="54"/>
        <end position="82"/>
    </location>
</feature>
<feature type="domain" description="GH16" evidence="4">
    <location>
        <begin position="29"/>
        <end position="267"/>
    </location>
</feature>
<dbReference type="GO" id="GO:0005975">
    <property type="term" value="P:carbohydrate metabolic process"/>
    <property type="evidence" value="ECO:0007669"/>
    <property type="project" value="InterPro"/>
</dbReference>
<organism evidence="5 6">
    <name type="scientific">Phytohabitans rumicis</name>
    <dbReference type="NCBI Taxonomy" id="1076125"/>
    <lineage>
        <taxon>Bacteria</taxon>
        <taxon>Bacillati</taxon>
        <taxon>Actinomycetota</taxon>
        <taxon>Actinomycetes</taxon>
        <taxon>Micromonosporales</taxon>
        <taxon>Micromonosporaceae</taxon>
    </lineage>
</organism>
<reference evidence="5 6" key="1">
    <citation type="submission" date="2020-03" db="EMBL/GenBank/DDBJ databases">
        <title>Whole genome shotgun sequence of Phytohabitans rumicis NBRC 108638.</title>
        <authorList>
            <person name="Komaki H."/>
            <person name="Tamura T."/>
        </authorList>
    </citation>
    <scope>NUCLEOTIDE SEQUENCE [LARGE SCALE GENOMIC DNA]</scope>
    <source>
        <strain evidence="5 6">NBRC 108638</strain>
    </source>
</reference>
<dbReference type="PANTHER" id="PTHR10963:SF55">
    <property type="entry name" value="GLYCOSIDE HYDROLASE FAMILY 16 PROTEIN"/>
    <property type="match status" value="1"/>
</dbReference>
<evidence type="ECO:0000313" key="5">
    <source>
        <dbReference type="EMBL" id="GFJ87233.1"/>
    </source>
</evidence>
<feature type="signal peptide" evidence="3">
    <location>
        <begin position="1"/>
        <end position="22"/>
    </location>
</feature>
<dbReference type="InterPro" id="IPR013320">
    <property type="entry name" value="ConA-like_dom_sf"/>
</dbReference>
<dbReference type="Proteomes" id="UP000482960">
    <property type="component" value="Unassembled WGS sequence"/>
</dbReference>
<reference evidence="5 6" key="2">
    <citation type="submission" date="2020-03" db="EMBL/GenBank/DDBJ databases">
        <authorList>
            <person name="Ichikawa N."/>
            <person name="Kimura A."/>
            <person name="Kitahashi Y."/>
            <person name="Uohara A."/>
        </authorList>
    </citation>
    <scope>NUCLEOTIDE SEQUENCE [LARGE SCALE GENOMIC DNA]</scope>
    <source>
        <strain evidence="5 6">NBRC 108638</strain>
    </source>
</reference>
<dbReference type="PROSITE" id="PS51762">
    <property type="entry name" value="GH16_2"/>
    <property type="match status" value="1"/>
</dbReference>
<keyword evidence="6" id="KW-1185">Reference proteome</keyword>
<dbReference type="GO" id="GO:0004553">
    <property type="term" value="F:hydrolase activity, hydrolyzing O-glycosyl compounds"/>
    <property type="evidence" value="ECO:0007669"/>
    <property type="project" value="InterPro"/>
</dbReference>
<dbReference type="PANTHER" id="PTHR10963">
    <property type="entry name" value="GLYCOSYL HYDROLASE-RELATED"/>
    <property type="match status" value="1"/>
</dbReference>
<gene>
    <name evidence="5" type="ORF">Prum_008750</name>
</gene>
<feature type="compositionally biased region" description="Basic and acidic residues" evidence="2">
    <location>
        <begin position="56"/>
        <end position="75"/>
    </location>
</feature>
<comment type="similarity">
    <text evidence="1">Belongs to the glycosyl hydrolase 16 family.</text>
</comment>
<keyword evidence="3" id="KW-0732">Signal</keyword>
<dbReference type="PROSITE" id="PS51257">
    <property type="entry name" value="PROKAR_LIPOPROTEIN"/>
    <property type="match status" value="1"/>
</dbReference>
<dbReference type="Pfam" id="PF00722">
    <property type="entry name" value="Glyco_hydro_16"/>
    <property type="match status" value="1"/>
</dbReference>
<evidence type="ECO:0000256" key="1">
    <source>
        <dbReference type="ARBA" id="ARBA00006865"/>
    </source>
</evidence>
<proteinExistence type="inferred from homology"/>
<evidence type="ECO:0000256" key="2">
    <source>
        <dbReference type="SAM" id="MobiDB-lite"/>
    </source>
</evidence>
<sequence>MRAVLSAAATTALLACIGYVMVACGPSGAPTGGGPPPVEQPAAWELAFSDEFDGESLDRSRWDDRSSAESDEGRGNKPNQQLEWNQAANCRVGGGELVMTARREAHAAASGEHYDWTSCLISSAPSYAFQYGYVEERAKLPAANGFWPAFWTWQAPGIDRPVETDAYEMYSADSRELHMTQHSGGRHGCQWRPPFDPSADWHTYAVAIEPSGTTWYVDGEQVCHTRSTSEAPTNIISNLAVYAVRPPDSTTDSAEKRVDHIRAWTRR</sequence>
<evidence type="ECO:0000256" key="3">
    <source>
        <dbReference type="SAM" id="SignalP"/>
    </source>
</evidence>
<comment type="caution">
    <text evidence="5">The sequence shown here is derived from an EMBL/GenBank/DDBJ whole genome shotgun (WGS) entry which is preliminary data.</text>
</comment>
<dbReference type="CDD" id="cd08023">
    <property type="entry name" value="GH16_laminarinase_like"/>
    <property type="match status" value="1"/>
</dbReference>
<feature type="chain" id="PRO_5039245914" description="GH16 domain-containing protein" evidence="3">
    <location>
        <begin position="23"/>
        <end position="267"/>
    </location>
</feature>
<protein>
    <recommendedName>
        <fullName evidence="4">GH16 domain-containing protein</fullName>
    </recommendedName>
</protein>
<dbReference type="RefSeq" id="WP_173074106.1">
    <property type="nucleotide sequence ID" value="NZ_BAABJB010000016.1"/>
</dbReference>
<evidence type="ECO:0000313" key="6">
    <source>
        <dbReference type="Proteomes" id="UP000482960"/>
    </source>
</evidence>
<name>A0A6V8KPX2_9ACTN</name>
<dbReference type="AlphaFoldDB" id="A0A6V8KPX2"/>
<accession>A0A6V8KPX2</accession>
<dbReference type="EMBL" id="BLPG01000001">
    <property type="protein sequence ID" value="GFJ87233.1"/>
    <property type="molecule type" value="Genomic_DNA"/>
</dbReference>